<dbReference type="Gene3D" id="2.20.110.10">
    <property type="entry name" value="Histone H3 K4-specific methyltransferase SET7/9 N-terminal domain"/>
    <property type="match status" value="2"/>
</dbReference>
<protein>
    <recommendedName>
        <fullName evidence="1">1-phosphatidylinositol-4-phosphate 5-kinase</fullName>
        <ecNumber evidence="1">2.7.1.68</ecNumber>
    </recommendedName>
</protein>
<gene>
    <name evidence="10" type="ORF">RND81_06G053700</name>
</gene>
<evidence type="ECO:0000259" key="9">
    <source>
        <dbReference type="PROSITE" id="PS51455"/>
    </source>
</evidence>
<keyword evidence="4 7" id="KW-0547">Nucleotide-binding</keyword>
<dbReference type="InterPro" id="IPR003409">
    <property type="entry name" value="MORN"/>
</dbReference>
<dbReference type="SMART" id="SM00698">
    <property type="entry name" value="MORN"/>
    <property type="match status" value="5"/>
</dbReference>
<dbReference type="InterPro" id="IPR023610">
    <property type="entry name" value="PInositol-4/5-P-5/4-kinase"/>
</dbReference>
<evidence type="ECO:0000256" key="8">
    <source>
        <dbReference type="SAM" id="MobiDB-lite"/>
    </source>
</evidence>
<dbReference type="GO" id="GO:0005524">
    <property type="term" value="F:ATP binding"/>
    <property type="evidence" value="ECO:0007669"/>
    <property type="project" value="UniProtKB-UniRule"/>
</dbReference>
<dbReference type="Pfam" id="PF02493">
    <property type="entry name" value="MORN"/>
    <property type="match status" value="6"/>
</dbReference>
<feature type="compositionally biased region" description="Polar residues" evidence="8">
    <location>
        <begin position="16"/>
        <end position="29"/>
    </location>
</feature>
<keyword evidence="11" id="KW-1185">Reference proteome</keyword>
<organism evidence="10 11">
    <name type="scientific">Saponaria officinalis</name>
    <name type="common">Common soapwort</name>
    <name type="synonym">Lychnis saponaria</name>
    <dbReference type="NCBI Taxonomy" id="3572"/>
    <lineage>
        <taxon>Eukaryota</taxon>
        <taxon>Viridiplantae</taxon>
        <taxon>Streptophyta</taxon>
        <taxon>Embryophyta</taxon>
        <taxon>Tracheophyta</taxon>
        <taxon>Spermatophyta</taxon>
        <taxon>Magnoliopsida</taxon>
        <taxon>eudicotyledons</taxon>
        <taxon>Gunneridae</taxon>
        <taxon>Pentapetalae</taxon>
        <taxon>Caryophyllales</taxon>
        <taxon>Caryophyllaceae</taxon>
        <taxon>Caryophylleae</taxon>
        <taxon>Saponaria</taxon>
    </lineage>
</organism>
<evidence type="ECO:0000313" key="10">
    <source>
        <dbReference type="EMBL" id="KAK9713824.1"/>
    </source>
</evidence>
<comment type="caution">
    <text evidence="10">The sequence shown here is derived from an EMBL/GenBank/DDBJ whole genome shotgun (WGS) entry which is preliminary data.</text>
</comment>
<dbReference type="PANTHER" id="PTHR23086">
    <property type="entry name" value="PHOSPHATIDYLINOSITOL-4-PHOSPHATE 5-KINASE"/>
    <property type="match status" value="1"/>
</dbReference>
<name>A0AAW1K6J4_SAPOF</name>
<dbReference type="SUPFAM" id="SSF56104">
    <property type="entry name" value="SAICAR synthase-like"/>
    <property type="match status" value="1"/>
</dbReference>
<dbReference type="Gene3D" id="3.30.800.10">
    <property type="entry name" value="Phosphatidylinositol Phosphate Kinase II Beta"/>
    <property type="match status" value="1"/>
</dbReference>
<dbReference type="EC" id="2.7.1.68" evidence="1"/>
<feature type="compositionally biased region" description="Low complexity" evidence="8">
    <location>
        <begin position="1"/>
        <end position="15"/>
    </location>
</feature>
<dbReference type="InterPro" id="IPR027483">
    <property type="entry name" value="PInositol-4-P-4/5-kinase_C_sf"/>
</dbReference>
<reference evidence="10" key="1">
    <citation type="submission" date="2024-03" db="EMBL/GenBank/DDBJ databases">
        <title>WGS assembly of Saponaria officinalis var. Norfolk2.</title>
        <authorList>
            <person name="Jenkins J."/>
            <person name="Shu S."/>
            <person name="Grimwood J."/>
            <person name="Barry K."/>
            <person name="Goodstein D."/>
            <person name="Schmutz J."/>
            <person name="Leebens-Mack J."/>
            <person name="Osbourn A."/>
        </authorList>
    </citation>
    <scope>NUCLEOTIDE SEQUENCE [LARGE SCALE GENOMIC DNA]</scope>
    <source>
        <strain evidence="10">JIC</strain>
    </source>
</reference>
<evidence type="ECO:0000256" key="5">
    <source>
        <dbReference type="ARBA" id="ARBA00022777"/>
    </source>
</evidence>
<keyword evidence="6 7" id="KW-0067">ATP-binding</keyword>
<evidence type="ECO:0000313" key="11">
    <source>
        <dbReference type="Proteomes" id="UP001443914"/>
    </source>
</evidence>
<dbReference type="Pfam" id="PF01504">
    <property type="entry name" value="PIP5K"/>
    <property type="match status" value="1"/>
</dbReference>
<evidence type="ECO:0000256" key="3">
    <source>
        <dbReference type="ARBA" id="ARBA00022737"/>
    </source>
</evidence>
<feature type="domain" description="PIPK" evidence="9">
    <location>
        <begin position="248"/>
        <end position="644"/>
    </location>
</feature>
<dbReference type="Proteomes" id="UP001443914">
    <property type="component" value="Unassembled WGS sequence"/>
</dbReference>
<evidence type="ECO:0000256" key="4">
    <source>
        <dbReference type="ARBA" id="ARBA00022741"/>
    </source>
</evidence>
<evidence type="ECO:0000256" key="2">
    <source>
        <dbReference type="ARBA" id="ARBA00022679"/>
    </source>
</evidence>
<dbReference type="SMART" id="SM00330">
    <property type="entry name" value="PIPKc"/>
    <property type="match status" value="1"/>
</dbReference>
<dbReference type="InterPro" id="IPR027484">
    <property type="entry name" value="PInositol-4-P-5-kinase_N"/>
</dbReference>
<keyword evidence="5 7" id="KW-0418">Kinase</keyword>
<dbReference type="PROSITE" id="PS51455">
    <property type="entry name" value="PIPK"/>
    <property type="match status" value="1"/>
</dbReference>
<proteinExistence type="predicted"/>
<keyword evidence="2 7" id="KW-0808">Transferase</keyword>
<dbReference type="EMBL" id="JBDFQZ010000006">
    <property type="protein sequence ID" value="KAK9713824.1"/>
    <property type="molecule type" value="Genomic_DNA"/>
</dbReference>
<feature type="region of interest" description="Disordered" evidence="8">
    <location>
        <begin position="1"/>
        <end position="31"/>
    </location>
</feature>
<keyword evidence="3" id="KW-0677">Repeat</keyword>
<evidence type="ECO:0000256" key="1">
    <source>
        <dbReference type="ARBA" id="ARBA00012172"/>
    </source>
</evidence>
<evidence type="ECO:0000256" key="7">
    <source>
        <dbReference type="PROSITE-ProRule" id="PRU00781"/>
    </source>
</evidence>
<dbReference type="AlphaFoldDB" id="A0AAW1K6J4"/>
<dbReference type="GO" id="GO:0005886">
    <property type="term" value="C:plasma membrane"/>
    <property type="evidence" value="ECO:0007669"/>
    <property type="project" value="TreeGrafter"/>
</dbReference>
<sequence length="648" mass="74462">MVETSSETTFTTKTTQNRSRSRVTPTPNTDENDVVSVEKHLKNGDLYIGKLSNKIPEGVGKYLKNDGCMYEGEWSKGKANGKGKLSFPSGATYEGEFTAGKIEGQGVFTGSNGETYKGQWLSGRKHGHGEMWYENGDYYVGGWKNGVKDGCGKYFWKGKMGNFFQGEWRNGVILRKCMLGRVNGGRFEEGFSGRLFEGQNGDFVCDFGGEIEGVEVVFGGDCDLGFDEKFCSFGSNDGKKFGEIVCKGHRNYDLIVCFQIGLRYSVEKYSSISRELTSNDFDPLAKLWTRFPPEGSKLTPTHKSTEFRWKDYCPVVFMHLRDLFQIEATEYMSAICGNDALRELSSPGKSGSCFFLTQDDKFMIKTVRKSEVKVLLRMLQGYFQHVYRYENSLLTKFYGVHCVKPIGGPKTRFIVMGNLFCSEHRIHRRFDLKGSRYGRTIDKTEGEIDETTTLKDLDLDFLFRLQKNWHQELIMQIERDCEFLEAEKIMDYSLLVGIHFRNDFTEDKMQLSPLHGNTATYQNDKYLYWQRFLDPELHDIDHVLACRKSLNRIGANVPARAERLARSDFDQYILGDNDDLTPSRNSEIYEVILYMGIIDILQDYDVTKMLEHVYKSLHANPTSISAVDPKLYSRRFRDFIWKIFVDDK</sequence>
<dbReference type="InterPro" id="IPR002498">
    <property type="entry name" value="PInositol-4-P-4/5-kinase_core"/>
</dbReference>
<evidence type="ECO:0000256" key="6">
    <source>
        <dbReference type="ARBA" id="ARBA00022840"/>
    </source>
</evidence>
<dbReference type="GO" id="GO:0016308">
    <property type="term" value="F:1-phosphatidylinositol-4-phosphate 5-kinase activity"/>
    <property type="evidence" value="ECO:0007669"/>
    <property type="project" value="UniProtKB-EC"/>
</dbReference>
<dbReference type="PANTHER" id="PTHR23086:SF140">
    <property type="entry name" value="PHOSPHATIDYLINOSITOL 4-PHOSPHATE 5-KINASE 2"/>
    <property type="match status" value="1"/>
</dbReference>
<dbReference type="InterPro" id="IPR017163">
    <property type="entry name" value="PIno-4-P-5_kinase_pln"/>
</dbReference>
<dbReference type="GO" id="GO:0046854">
    <property type="term" value="P:phosphatidylinositol phosphate biosynthetic process"/>
    <property type="evidence" value="ECO:0007669"/>
    <property type="project" value="TreeGrafter"/>
</dbReference>
<dbReference type="SUPFAM" id="SSF82185">
    <property type="entry name" value="Histone H3 K4-specific methyltransferase SET7/9 N-terminal domain"/>
    <property type="match status" value="2"/>
</dbReference>
<dbReference type="CDD" id="cd17302">
    <property type="entry name" value="PIPKc_AtPIP5K_like"/>
    <property type="match status" value="1"/>
</dbReference>
<dbReference type="Gene3D" id="3.30.810.10">
    <property type="entry name" value="2-Layer Sandwich"/>
    <property type="match status" value="1"/>
</dbReference>
<accession>A0AAW1K6J4</accession>
<dbReference type="PIRSF" id="PIRSF037274">
    <property type="entry name" value="PIP5K_plant_prd"/>
    <property type="match status" value="1"/>
</dbReference>